<gene>
    <name evidence="3" type="ORF">OXD698_LOCUS23134</name>
</gene>
<dbReference type="AlphaFoldDB" id="A0A819GVA0"/>
<evidence type="ECO:0000313" key="4">
    <source>
        <dbReference type="Proteomes" id="UP000663844"/>
    </source>
</evidence>
<dbReference type="Proteomes" id="UP000663844">
    <property type="component" value="Unassembled WGS sequence"/>
</dbReference>
<accession>A0A819GVA0</accession>
<protein>
    <submittedName>
        <fullName evidence="3">Uncharacterized protein</fullName>
    </submittedName>
</protein>
<reference evidence="3" key="1">
    <citation type="submission" date="2021-02" db="EMBL/GenBank/DDBJ databases">
        <authorList>
            <person name="Nowell W R."/>
        </authorList>
    </citation>
    <scope>NUCLEOTIDE SEQUENCE</scope>
</reference>
<evidence type="ECO:0000256" key="1">
    <source>
        <dbReference type="SAM" id="MobiDB-lite"/>
    </source>
</evidence>
<dbReference type="InterPro" id="IPR013517">
    <property type="entry name" value="FG-GAP"/>
</dbReference>
<feature type="region of interest" description="Disordered" evidence="1">
    <location>
        <begin position="1"/>
        <end position="23"/>
    </location>
</feature>
<evidence type="ECO:0000313" key="3">
    <source>
        <dbReference type="EMBL" id="CAF3885653.1"/>
    </source>
</evidence>
<proteinExistence type="predicted"/>
<name>A0A819GVA0_9BILA</name>
<feature type="non-terminal residue" evidence="3">
    <location>
        <position position="114"/>
    </location>
</feature>
<dbReference type="EMBL" id="CAJOAZ010002026">
    <property type="protein sequence ID" value="CAF3885653.1"/>
    <property type="molecule type" value="Genomic_DNA"/>
</dbReference>
<dbReference type="Pfam" id="PF01839">
    <property type="entry name" value="FG-GAP"/>
    <property type="match status" value="1"/>
</dbReference>
<evidence type="ECO:0000256" key="2">
    <source>
        <dbReference type="SAM" id="Phobius"/>
    </source>
</evidence>
<keyword evidence="2" id="KW-1133">Transmembrane helix</keyword>
<keyword evidence="2" id="KW-0472">Membrane</keyword>
<comment type="caution">
    <text evidence="3">The sequence shown here is derived from an EMBL/GenBank/DDBJ whole genome shotgun (WGS) entry which is preliminary data.</text>
</comment>
<feature type="transmembrane region" description="Helical" evidence="2">
    <location>
        <begin position="37"/>
        <end position="65"/>
    </location>
</feature>
<keyword evidence="2" id="KW-0812">Transmembrane</keyword>
<sequence length="114" mass="12657">MDSKPTDSEPPVELPPPAEPEAPPKEIDEVVKLPSNFWSVVGVCALVIFTFLSIAVSVTIVYVTLSKQSDKTCELNFQRSAKYELDYEPRPRYISVSDFDKDGYQDIVVANSGT</sequence>
<organism evidence="3 4">
    <name type="scientific">Adineta steineri</name>
    <dbReference type="NCBI Taxonomy" id="433720"/>
    <lineage>
        <taxon>Eukaryota</taxon>
        <taxon>Metazoa</taxon>
        <taxon>Spiralia</taxon>
        <taxon>Gnathifera</taxon>
        <taxon>Rotifera</taxon>
        <taxon>Eurotatoria</taxon>
        <taxon>Bdelloidea</taxon>
        <taxon>Adinetida</taxon>
        <taxon>Adinetidae</taxon>
        <taxon>Adineta</taxon>
    </lineage>
</organism>
<feature type="compositionally biased region" description="Pro residues" evidence="1">
    <location>
        <begin position="12"/>
        <end position="21"/>
    </location>
</feature>